<dbReference type="Proteomes" id="UP000271241">
    <property type="component" value="Unassembled WGS sequence"/>
</dbReference>
<protein>
    <submittedName>
        <fullName evidence="2">Uncharacterized protein</fullName>
    </submittedName>
</protein>
<evidence type="ECO:0000313" key="2">
    <source>
        <dbReference type="EMBL" id="RKP05560.1"/>
    </source>
</evidence>
<dbReference type="EMBL" id="KZ993093">
    <property type="protein sequence ID" value="RKP05560.1"/>
    <property type="molecule type" value="Genomic_DNA"/>
</dbReference>
<organism evidence="2 3">
    <name type="scientific">Thamnocephalis sphaerospora</name>
    <dbReference type="NCBI Taxonomy" id="78915"/>
    <lineage>
        <taxon>Eukaryota</taxon>
        <taxon>Fungi</taxon>
        <taxon>Fungi incertae sedis</taxon>
        <taxon>Zoopagomycota</taxon>
        <taxon>Zoopagomycotina</taxon>
        <taxon>Zoopagomycetes</taxon>
        <taxon>Zoopagales</taxon>
        <taxon>Sigmoideomycetaceae</taxon>
        <taxon>Thamnocephalis</taxon>
    </lineage>
</organism>
<reference evidence="3" key="1">
    <citation type="journal article" date="2018" name="Nat. Microbiol.">
        <title>Leveraging single-cell genomics to expand the fungal tree of life.</title>
        <authorList>
            <person name="Ahrendt S.R."/>
            <person name="Quandt C.A."/>
            <person name="Ciobanu D."/>
            <person name="Clum A."/>
            <person name="Salamov A."/>
            <person name="Andreopoulos B."/>
            <person name="Cheng J.F."/>
            <person name="Woyke T."/>
            <person name="Pelin A."/>
            <person name="Henrissat B."/>
            <person name="Reynolds N.K."/>
            <person name="Benny G.L."/>
            <person name="Smith M.E."/>
            <person name="James T.Y."/>
            <person name="Grigoriev I.V."/>
        </authorList>
    </citation>
    <scope>NUCLEOTIDE SEQUENCE [LARGE SCALE GENOMIC DNA]</scope>
    <source>
        <strain evidence="3">RSA 1356</strain>
    </source>
</reference>
<keyword evidence="1" id="KW-1133">Transmembrane helix</keyword>
<sequence length="106" mass="11707">MLGCLMLFLPGHCLHALFLLLLLGRFVKHRYCSKKVTIPAATTATLLCHCSLCRNGDVGAAIRCCKSSSMLLWDWRAKTLAPHVYILFSSRIRGGSGPETAFKLRA</sequence>
<evidence type="ECO:0000313" key="3">
    <source>
        <dbReference type="Proteomes" id="UP000271241"/>
    </source>
</evidence>
<feature type="transmembrane region" description="Helical" evidence="1">
    <location>
        <begin position="6"/>
        <end position="27"/>
    </location>
</feature>
<keyword evidence="1" id="KW-0472">Membrane</keyword>
<keyword evidence="3" id="KW-1185">Reference proteome</keyword>
<name>A0A4P9XK18_9FUNG</name>
<gene>
    <name evidence="2" type="ORF">THASP1DRAFT_25960</name>
</gene>
<keyword evidence="1" id="KW-0812">Transmembrane</keyword>
<accession>A0A4P9XK18</accession>
<proteinExistence type="predicted"/>
<dbReference type="AlphaFoldDB" id="A0A4P9XK18"/>
<evidence type="ECO:0000256" key="1">
    <source>
        <dbReference type="SAM" id="Phobius"/>
    </source>
</evidence>